<sequence>MLKALTPSFFKNSVLSQLPVGLRFMLLSAFGFSLMAACVKLVSASGMPIFQIVAARALISLVLSYLDIKRKKIPVWGNNKPLLIARGTVGTFGLICVYYAIAHLPLAEATILQYLHPVFTAILALLFLKERIQLSTIICIALSILGLVITVKPNMLASNAIELPTFAVGIAMMGAFFSAVAYTIVKSLSKSEDSSVIVFYFPFIALPLSLILLGGEIQMPTLFEAALLLLVGIFTQIGQVCLTKAMQTEAASKATAYSYIQVVFSILLGAFLFSELPSVWTLLGGSLIIIGTLINIFGSQRAVSSS</sequence>
<keyword evidence="8" id="KW-1185">Reference proteome</keyword>
<keyword evidence="3 5" id="KW-1133">Transmembrane helix</keyword>
<feature type="transmembrane region" description="Helical" evidence="5">
    <location>
        <begin position="80"/>
        <end position="101"/>
    </location>
</feature>
<evidence type="ECO:0000313" key="8">
    <source>
        <dbReference type="Proteomes" id="UP000241222"/>
    </source>
</evidence>
<feature type="domain" description="EamA" evidence="6">
    <location>
        <begin position="167"/>
        <end position="295"/>
    </location>
</feature>
<feature type="transmembrane region" description="Helical" evidence="5">
    <location>
        <begin position="197"/>
        <end position="215"/>
    </location>
</feature>
<proteinExistence type="predicted"/>
<dbReference type="GO" id="GO:0016020">
    <property type="term" value="C:membrane"/>
    <property type="evidence" value="ECO:0007669"/>
    <property type="project" value="UniProtKB-SubCell"/>
</dbReference>
<dbReference type="SUPFAM" id="SSF103481">
    <property type="entry name" value="Multidrug resistance efflux transporter EmrE"/>
    <property type="match status" value="2"/>
</dbReference>
<dbReference type="AlphaFoldDB" id="A0A2T3J3L8"/>
<evidence type="ECO:0000256" key="4">
    <source>
        <dbReference type="ARBA" id="ARBA00023136"/>
    </source>
</evidence>
<feature type="transmembrane region" description="Helical" evidence="5">
    <location>
        <begin position="163"/>
        <end position="185"/>
    </location>
</feature>
<dbReference type="PANTHER" id="PTHR22911">
    <property type="entry name" value="ACYL-MALONYL CONDENSING ENZYME-RELATED"/>
    <property type="match status" value="1"/>
</dbReference>
<evidence type="ECO:0000256" key="2">
    <source>
        <dbReference type="ARBA" id="ARBA00022692"/>
    </source>
</evidence>
<feature type="transmembrane region" description="Helical" evidence="5">
    <location>
        <begin position="107"/>
        <end position="127"/>
    </location>
</feature>
<dbReference type="OrthoDB" id="554876at2"/>
<keyword evidence="4 5" id="KW-0472">Membrane</keyword>
<name>A0A2T3J3L8_9GAMM</name>
<evidence type="ECO:0000259" key="6">
    <source>
        <dbReference type="Pfam" id="PF00892"/>
    </source>
</evidence>
<protein>
    <submittedName>
        <fullName evidence="7">EamA family transporter</fullName>
    </submittedName>
</protein>
<comment type="caution">
    <text evidence="7">The sequence shown here is derived from an EMBL/GenBank/DDBJ whole genome shotgun (WGS) entry which is preliminary data.</text>
</comment>
<feature type="transmembrane region" description="Helical" evidence="5">
    <location>
        <begin position="254"/>
        <end position="273"/>
    </location>
</feature>
<dbReference type="InterPro" id="IPR037185">
    <property type="entry name" value="EmrE-like"/>
</dbReference>
<accession>A0A2T3J3L8</accession>
<dbReference type="PANTHER" id="PTHR22911:SF6">
    <property type="entry name" value="SOLUTE CARRIER FAMILY 35 MEMBER G1"/>
    <property type="match status" value="1"/>
</dbReference>
<reference evidence="7 8" key="1">
    <citation type="submission" date="2018-03" db="EMBL/GenBank/DDBJ databases">
        <title>Whole genome sequencing of Histamine producing bacteria.</title>
        <authorList>
            <person name="Butler K."/>
        </authorList>
    </citation>
    <scope>NUCLEOTIDE SEQUENCE [LARGE SCALE GENOMIC DNA]</scope>
    <source>
        <strain evidence="7 8">JCM 13586</strain>
    </source>
</reference>
<dbReference type="Gene3D" id="1.10.3730.20">
    <property type="match status" value="1"/>
</dbReference>
<dbReference type="RefSeq" id="WP_107347245.1">
    <property type="nucleotide sequence ID" value="NZ_PYMH01000001.1"/>
</dbReference>
<organism evidence="7 8">
    <name type="scientific">Photobacterium lutimaris</name>
    <dbReference type="NCBI Taxonomy" id="388278"/>
    <lineage>
        <taxon>Bacteria</taxon>
        <taxon>Pseudomonadati</taxon>
        <taxon>Pseudomonadota</taxon>
        <taxon>Gammaproteobacteria</taxon>
        <taxon>Vibrionales</taxon>
        <taxon>Vibrionaceae</taxon>
        <taxon>Photobacterium</taxon>
    </lineage>
</organism>
<dbReference type="Proteomes" id="UP000241222">
    <property type="component" value="Unassembled WGS sequence"/>
</dbReference>
<feature type="domain" description="EamA" evidence="6">
    <location>
        <begin position="21"/>
        <end position="151"/>
    </location>
</feature>
<dbReference type="EMBL" id="PYMH01000001">
    <property type="protein sequence ID" value="PSU35890.1"/>
    <property type="molecule type" value="Genomic_DNA"/>
</dbReference>
<evidence type="ECO:0000313" key="7">
    <source>
        <dbReference type="EMBL" id="PSU35890.1"/>
    </source>
</evidence>
<evidence type="ECO:0000256" key="5">
    <source>
        <dbReference type="SAM" id="Phobius"/>
    </source>
</evidence>
<gene>
    <name evidence="7" type="ORF">C9I99_02395</name>
</gene>
<evidence type="ECO:0000256" key="3">
    <source>
        <dbReference type="ARBA" id="ARBA00022989"/>
    </source>
</evidence>
<feature type="transmembrane region" description="Helical" evidence="5">
    <location>
        <begin position="221"/>
        <end position="242"/>
    </location>
</feature>
<feature type="transmembrane region" description="Helical" evidence="5">
    <location>
        <begin position="279"/>
        <end position="298"/>
    </location>
</feature>
<keyword evidence="2 5" id="KW-0812">Transmembrane</keyword>
<feature type="transmembrane region" description="Helical" evidence="5">
    <location>
        <begin position="49"/>
        <end position="68"/>
    </location>
</feature>
<dbReference type="Pfam" id="PF00892">
    <property type="entry name" value="EamA"/>
    <property type="match status" value="2"/>
</dbReference>
<comment type="subcellular location">
    <subcellularLocation>
        <location evidence="1">Membrane</location>
        <topology evidence="1">Multi-pass membrane protein</topology>
    </subcellularLocation>
</comment>
<evidence type="ECO:0000256" key="1">
    <source>
        <dbReference type="ARBA" id="ARBA00004141"/>
    </source>
</evidence>
<feature type="transmembrane region" description="Helical" evidence="5">
    <location>
        <begin position="20"/>
        <end position="43"/>
    </location>
</feature>
<dbReference type="InterPro" id="IPR000620">
    <property type="entry name" value="EamA_dom"/>
</dbReference>
<feature type="transmembrane region" description="Helical" evidence="5">
    <location>
        <begin position="134"/>
        <end position="151"/>
    </location>
</feature>